<evidence type="ECO:0000256" key="2">
    <source>
        <dbReference type="ARBA" id="ARBA00022598"/>
    </source>
</evidence>
<sequence length="452" mass="51419">MEQKKEVLEQLKASAPKKIKLAVTDIDGVLRGKIISFKKFSKAAEGNLGFCNVIFGWDINDAVYDENDVTGWHTGFPDSMATIDLGTLRRIPWENDIPFFLADFHLSEDAGKVCPRTLLKTIRQQSLDMGYTPLFSNEFEWFNFRETPDSLKEKQYKSPQPLTPGMFGYSILRASQNSDYFNDLFDLLERFEVPLEGLHTETGDAVYEAAITYSDILEAADRAVLFKTGVKEIASRHQIIPSFMAKWNEQLPGCSGHIHQSLWDENADKNLFFEDKNSDQISELLEQYIAGQLHCMPHIMPMYAPVINSYKRLVPGSWAATSASWGIENRTTALRVINHGEESMRLETRVPGADANPYLSMAASLASGLYGIKHQLSLDTEKTTGNEYDNGINRPLPRSLDEAIQLMKSSDIAAELFGEEFTRHLAKTREWELRQYQKAVTDWELNRYFEII</sequence>
<evidence type="ECO:0000313" key="8">
    <source>
        <dbReference type="EMBL" id="SMO32880.1"/>
    </source>
</evidence>
<proteinExistence type="inferred from homology"/>
<dbReference type="SUPFAM" id="SSF55931">
    <property type="entry name" value="Glutamine synthetase/guanido kinase"/>
    <property type="match status" value="1"/>
</dbReference>
<dbReference type="Pfam" id="PF00120">
    <property type="entry name" value="Gln-synt_C"/>
    <property type="match status" value="1"/>
</dbReference>
<keyword evidence="3" id="KW-0547">Nucleotide-binding</keyword>
<dbReference type="GO" id="GO:0006576">
    <property type="term" value="P:biogenic amine metabolic process"/>
    <property type="evidence" value="ECO:0007669"/>
    <property type="project" value="UniProtKB-ARBA"/>
</dbReference>
<evidence type="ECO:0000256" key="1">
    <source>
        <dbReference type="ARBA" id="ARBA00009897"/>
    </source>
</evidence>
<dbReference type="InterPro" id="IPR014746">
    <property type="entry name" value="Gln_synth/guanido_kin_cat_dom"/>
</dbReference>
<name>A0A521ADV5_9BACT</name>
<dbReference type="InterPro" id="IPR036651">
    <property type="entry name" value="Gln_synt_N_sf"/>
</dbReference>
<evidence type="ECO:0000256" key="5">
    <source>
        <dbReference type="PROSITE-ProRule" id="PRU01331"/>
    </source>
</evidence>
<dbReference type="GO" id="GO:0042402">
    <property type="term" value="P:biogenic amine catabolic process"/>
    <property type="evidence" value="ECO:0007669"/>
    <property type="project" value="UniProtKB-ARBA"/>
</dbReference>
<evidence type="ECO:0000256" key="6">
    <source>
        <dbReference type="RuleBase" id="RU000384"/>
    </source>
</evidence>
<evidence type="ECO:0000259" key="7">
    <source>
        <dbReference type="PROSITE" id="PS51987"/>
    </source>
</evidence>
<dbReference type="PROSITE" id="PS51987">
    <property type="entry name" value="GS_CATALYTIC"/>
    <property type="match status" value="1"/>
</dbReference>
<evidence type="ECO:0000256" key="3">
    <source>
        <dbReference type="ARBA" id="ARBA00022741"/>
    </source>
</evidence>
<accession>A0A521ADV5</accession>
<keyword evidence="4" id="KW-0067">ATP-binding</keyword>
<dbReference type="GO" id="GO:0005524">
    <property type="term" value="F:ATP binding"/>
    <property type="evidence" value="ECO:0007669"/>
    <property type="project" value="UniProtKB-KW"/>
</dbReference>
<dbReference type="EMBL" id="FXTP01000001">
    <property type="protein sequence ID" value="SMO32880.1"/>
    <property type="molecule type" value="Genomic_DNA"/>
</dbReference>
<dbReference type="Proteomes" id="UP000317557">
    <property type="component" value="Unassembled WGS sequence"/>
</dbReference>
<dbReference type="RefSeq" id="WP_142452606.1">
    <property type="nucleotide sequence ID" value="NZ_FXTP01000001.1"/>
</dbReference>
<reference evidence="8 9" key="1">
    <citation type="submission" date="2017-05" db="EMBL/GenBank/DDBJ databases">
        <authorList>
            <person name="Varghese N."/>
            <person name="Submissions S."/>
        </authorList>
    </citation>
    <scope>NUCLEOTIDE SEQUENCE [LARGE SCALE GENOMIC DNA]</scope>
    <source>
        <strain evidence="8 9">DSM 21985</strain>
    </source>
</reference>
<dbReference type="OrthoDB" id="9807095at2"/>
<dbReference type="AlphaFoldDB" id="A0A521ADV5"/>
<protein>
    <submittedName>
        <fullName evidence="8">Glutamine synthetase</fullName>
    </submittedName>
</protein>
<dbReference type="SMART" id="SM01230">
    <property type="entry name" value="Gln-synt_C"/>
    <property type="match status" value="1"/>
</dbReference>
<dbReference type="FunFam" id="3.30.590.10:FF:000005">
    <property type="entry name" value="Probable glutamine synthetase"/>
    <property type="match status" value="1"/>
</dbReference>
<keyword evidence="2" id="KW-0436">Ligase</keyword>
<dbReference type="InterPro" id="IPR008146">
    <property type="entry name" value="Gln_synth_cat_dom"/>
</dbReference>
<dbReference type="GO" id="GO:0006542">
    <property type="term" value="P:glutamine biosynthetic process"/>
    <property type="evidence" value="ECO:0007669"/>
    <property type="project" value="InterPro"/>
</dbReference>
<dbReference type="SUPFAM" id="SSF54368">
    <property type="entry name" value="Glutamine synthetase, N-terminal domain"/>
    <property type="match status" value="1"/>
</dbReference>
<comment type="similarity">
    <text evidence="1 5 6">Belongs to the glutamine synthetase family.</text>
</comment>
<dbReference type="PANTHER" id="PTHR43785:SF12">
    <property type="entry name" value="TYPE-1 GLUTAMINE SYNTHETASE 2"/>
    <property type="match status" value="1"/>
</dbReference>
<keyword evidence="9" id="KW-1185">Reference proteome</keyword>
<organism evidence="8 9">
    <name type="scientific">Gracilimonas mengyeensis</name>
    <dbReference type="NCBI Taxonomy" id="1302730"/>
    <lineage>
        <taxon>Bacteria</taxon>
        <taxon>Pseudomonadati</taxon>
        <taxon>Balneolota</taxon>
        <taxon>Balneolia</taxon>
        <taxon>Balneolales</taxon>
        <taxon>Balneolaceae</taxon>
        <taxon>Gracilimonas</taxon>
    </lineage>
</organism>
<dbReference type="Gene3D" id="3.10.20.70">
    <property type="entry name" value="Glutamine synthetase, N-terminal domain"/>
    <property type="match status" value="1"/>
</dbReference>
<feature type="domain" description="GS catalytic" evidence="7">
    <location>
        <begin position="115"/>
        <end position="452"/>
    </location>
</feature>
<evidence type="ECO:0000313" key="9">
    <source>
        <dbReference type="Proteomes" id="UP000317557"/>
    </source>
</evidence>
<evidence type="ECO:0000256" key="4">
    <source>
        <dbReference type="ARBA" id="ARBA00022840"/>
    </source>
</evidence>
<gene>
    <name evidence="8" type="ORF">SAMN06265219_10174</name>
</gene>
<dbReference type="Gene3D" id="3.30.590.10">
    <property type="entry name" value="Glutamine synthetase/guanido kinase, catalytic domain"/>
    <property type="match status" value="1"/>
</dbReference>
<dbReference type="GO" id="GO:0004356">
    <property type="term" value="F:glutamine synthetase activity"/>
    <property type="evidence" value="ECO:0007669"/>
    <property type="project" value="InterPro"/>
</dbReference>
<dbReference type="PANTHER" id="PTHR43785">
    <property type="entry name" value="GAMMA-GLUTAMYLPUTRESCINE SYNTHETASE"/>
    <property type="match status" value="1"/>
</dbReference>